<dbReference type="SUPFAM" id="SSF54373">
    <property type="entry name" value="FAD-linked reductases, C-terminal domain"/>
    <property type="match status" value="1"/>
</dbReference>
<name>A0A166UL89_9AGAM</name>
<keyword evidence="3" id="KW-0285">Flavoprotein</keyword>
<dbReference type="InterPro" id="IPR036188">
    <property type="entry name" value="FAD/NAD-bd_sf"/>
</dbReference>
<evidence type="ECO:0000256" key="5">
    <source>
        <dbReference type="PIRSR" id="PIRSR000137-1"/>
    </source>
</evidence>
<keyword evidence="4 6" id="KW-0274">FAD</keyword>
<feature type="domain" description="Glucose-methanol-choline oxidoreductase N-terminal" evidence="7">
    <location>
        <begin position="332"/>
        <end position="346"/>
    </location>
</feature>
<evidence type="ECO:0000256" key="6">
    <source>
        <dbReference type="PIRSR" id="PIRSR000137-2"/>
    </source>
</evidence>
<evidence type="ECO:0000259" key="7">
    <source>
        <dbReference type="PROSITE" id="PS00624"/>
    </source>
</evidence>
<dbReference type="SUPFAM" id="SSF51905">
    <property type="entry name" value="FAD/NAD(P)-binding domain"/>
    <property type="match status" value="1"/>
</dbReference>
<dbReference type="InterPro" id="IPR012132">
    <property type="entry name" value="GMC_OxRdtase"/>
</dbReference>
<accession>A0A166UL89</accession>
<reference evidence="8" key="1">
    <citation type="journal article" date="2016" name="Mol. Biol. Evol.">
        <title>Comparative Genomics of Early-Diverging Mushroom-Forming Fungi Provides Insights into the Origins of Lignocellulose Decay Capabilities.</title>
        <authorList>
            <person name="Nagy L.G."/>
            <person name="Riley R."/>
            <person name="Tritt A."/>
            <person name="Adam C."/>
            <person name="Daum C."/>
            <person name="Floudas D."/>
            <person name="Sun H."/>
            <person name="Yadav J.S."/>
            <person name="Pangilinan J."/>
            <person name="Larsson K.H."/>
            <person name="Matsuura K."/>
            <person name="Barry K."/>
            <person name="Labutti K."/>
            <person name="Kuo R."/>
            <person name="Ohm R.A."/>
            <person name="Bhattacharya S.S."/>
            <person name="Shirouzu T."/>
            <person name="Yoshinaga Y."/>
            <person name="Martin F.M."/>
            <person name="Grigoriev I.V."/>
            <person name="Hibbett D.S."/>
        </authorList>
    </citation>
    <scope>NUCLEOTIDE SEQUENCE [LARGE SCALE GENOMIC DNA]</scope>
    <source>
        <strain evidence="8">CBS 109695</strain>
    </source>
</reference>
<dbReference type="PANTHER" id="PTHR11552:SF147">
    <property type="entry name" value="CHOLINE DEHYDROGENASE, MITOCHONDRIAL"/>
    <property type="match status" value="1"/>
</dbReference>
<feature type="binding site" evidence="6">
    <location>
        <begin position="84"/>
        <end position="85"/>
    </location>
    <ligand>
        <name>FAD</name>
        <dbReference type="ChEBI" id="CHEBI:57692"/>
    </ligand>
</feature>
<evidence type="ECO:0000313" key="8">
    <source>
        <dbReference type="EMBL" id="KZP31802.1"/>
    </source>
</evidence>
<feature type="active site" description="Proton donor" evidence="5">
    <location>
        <position position="577"/>
    </location>
</feature>
<protein>
    <submittedName>
        <fullName evidence="8">GMC oxidoreductase</fullName>
    </submittedName>
</protein>
<dbReference type="GO" id="GO:0016614">
    <property type="term" value="F:oxidoreductase activity, acting on CH-OH group of donors"/>
    <property type="evidence" value="ECO:0007669"/>
    <property type="project" value="InterPro"/>
</dbReference>
<gene>
    <name evidence="8" type="ORF">FIBSPDRAFT_724098</name>
</gene>
<comment type="similarity">
    <text evidence="2">Belongs to the GMC oxidoreductase family.</text>
</comment>
<dbReference type="AlphaFoldDB" id="A0A166UL89"/>
<dbReference type="InterPro" id="IPR000172">
    <property type="entry name" value="GMC_OxRdtase_N"/>
</dbReference>
<dbReference type="Pfam" id="PF05199">
    <property type="entry name" value="GMC_oxred_C"/>
    <property type="match status" value="1"/>
</dbReference>
<dbReference type="Gene3D" id="3.50.50.60">
    <property type="entry name" value="FAD/NAD(P)-binding domain"/>
    <property type="match status" value="1"/>
</dbReference>
<dbReference type="STRING" id="436010.A0A166UL89"/>
<dbReference type="Pfam" id="PF00732">
    <property type="entry name" value="GMC_oxred_N"/>
    <property type="match status" value="1"/>
</dbReference>
<dbReference type="PANTHER" id="PTHR11552">
    <property type="entry name" value="GLUCOSE-METHANOL-CHOLINE GMC OXIDOREDUCTASE"/>
    <property type="match status" value="1"/>
</dbReference>
<evidence type="ECO:0000256" key="1">
    <source>
        <dbReference type="ARBA" id="ARBA00001974"/>
    </source>
</evidence>
<evidence type="ECO:0000256" key="3">
    <source>
        <dbReference type="ARBA" id="ARBA00022630"/>
    </source>
</evidence>
<dbReference type="PROSITE" id="PS00624">
    <property type="entry name" value="GMC_OXRED_2"/>
    <property type="match status" value="1"/>
</dbReference>
<dbReference type="Gene3D" id="3.30.560.10">
    <property type="entry name" value="Glucose Oxidase, domain 3"/>
    <property type="match status" value="1"/>
</dbReference>
<comment type="cofactor">
    <cofactor evidence="1 6">
        <name>FAD</name>
        <dbReference type="ChEBI" id="CHEBI:57692"/>
    </cofactor>
</comment>
<sequence>MSLERYSAIAQVVWGLLLVRISENRKKAAVGSLALAIILRHLLARNPSKYISNFARLAQETKAASDDPRYAFDEYDVIIVGGGTSGCVLASRLSEDPSLRVLLLEAGGSGRELLLTRIPLTYPLLFHTKHVFQFHTTPQESAGGHKRFWPRAKMLGGCSSINAQMAQYGSPSDFDEWAALTHDPSYAWSAFGAYFRKFERYAPDARYPGVDPALRGAAGPVQVGYFNTTSRVSDAFVETCAAPAVGIPRIADFNTLSGTKGVSRVRFSRVTTEAAYLTPDVLARPNLKVAVHAHATKVLMEGTRAVGVEFATCEGGPRFRARARKEVVVSGGAIHSPQILMLSGIGPAAHLQAHGIPVVRDLPGVGDRLQDHPVVDIRFKDSVGLSANFVKPTKLSHLRPAKLASSAWQWFVHGNGPLASNLGESACFIRSDDPGLFPPAQYGAPLEDSTSGADGPDIEIVTTPFAYKEHTLIVLPELHTFAMHIVLLRPTSYGNLRLSSANPWDHPIMDPKYCSTEHDVAVLVRGMKLGLKIARTEPLAAMLDHADTHAELDHALHTKTDAELAQIARERVETLYHPASSCRMAPLAQGGVVDSQFRVHGVAGLRVCDASVFPSIVSGHTAAACIALAEKLADIIKADYTPSPKQ</sequence>
<feature type="active site" description="Proton acceptor" evidence="5">
    <location>
        <position position="620"/>
    </location>
</feature>
<dbReference type="GO" id="GO:0050660">
    <property type="term" value="F:flavin adenine dinucleotide binding"/>
    <property type="evidence" value="ECO:0007669"/>
    <property type="project" value="InterPro"/>
</dbReference>
<dbReference type="InterPro" id="IPR007867">
    <property type="entry name" value="GMC_OxRtase_C"/>
</dbReference>
<dbReference type="EMBL" id="KV417488">
    <property type="protein sequence ID" value="KZP31802.1"/>
    <property type="molecule type" value="Genomic_DNA"/>
</dbReference>
<evidence type="ECO:0000256" key="4">
    <source>
        <dbReference type="ARBA" id="ARBA00022827"/>
    </source>
</evidence>
<dbReference type="OrthoDB" id="269227at2759"/>
<proteinExistence type="inferred from homology"/>
<evidence type="ECO:0000256" key="2">
    <source>
        <dbReference type="ARBA" id="ARBA00010790"/>
    </source>
</evidence>
<dbReference type="PIRSF" id="PIRSF000137">
    <property type="entry name" value="Alcohol_oxidase"/>
    <property type="match status" value="1"/>
</dbReference>
<organism evidence="8">
    <name type="scientific">Athelia psychrophila</name>
    <dbReference type="NCBI Taxonomy" id="1759441"/>
    <lineage>
        <taxon>Eukaryota</taxon>
        <taxon>Fungi</taxon>
        <taxon>Dikarya</taxon>
        <taxon>Basidiomycota</taxon>
        <taxon>Agaricomycotina</taxon>
        <taxon>Agaricomycetes</taxon>
        <taxon>Agaricomycetidae</taxon>
        <taxon>Atheliales</taxon>
        <taxon>Atheliaceae</taxon>
        <taxon>Athelia</taxon>
    </lineage>
</organism>